<feature type="transmembrane region" description="Helical" evidence="8">
    <location>
        <begin position="29"/>
        <end position="49"/>
    </location>
</feature>
<evidence type="ECO:0000256" key="4">
    <source>
        <dbReference type="ARBA" id="ARBA00022989"/>
    </source>
</evidence>
<comment type="subcellular location">
    <subcellularLocation>
        <location evidence="1">Cell membrane</location>
        <topology evidence="1">Multi-pass membrane protein</topology>
    </subcellularLocation>
</comment>
<keyword evidence="3 8" id="KW-0812">Transmembrane</keyword>
<feature type="transmembrane region" description="Helical" evidence="8">
    <location>
        <begin position="385"/>
        <end position="407"/>
    </location>
</feature>
<feature type="compositionally biased region" description="Pro residues" evidence="7">
    <location>
        <begin position="576"/>
        <end position="587"/>
    </location>
</feature>
<evidence type="ECO:0000256" key="6">
    <source>
        <dbReference type="ARBA" id="ARBA00043993"/>
    </source>
</evidence>
<keyword evidence="2" id="KW-1003">Cell membrane</keyword>
<dbReference type="PANTHER" id="PTHR30509:SF9">
    <property type="entry name" value="MULTIDRUG RESISTANCE PROTEIN MDTO"/>
    <property type="match status" value="1"/>
</dbReference>
<keyword evidence="11" id="KW-1185">Reference proteome</keyword>
<feature type="transmembrane region" description="Helical" evidence="8">
    <location>
        <begin position="128"/>
        <end position="146"/>
    </location>
</feature>
<comment type="similarity">
    <text evidence="6">Belongs to the YccS/YhfK family.</text>
</comment>
<feature type="transmembrane region" description="Helical" evidence="8">
    <location>
        <begin position="152"/>
        <end position="174"/>
    </location>
</feature>
<evidence type="ECO:0000256" key="7">
    <source>
        <dbReference type="SAM" id="MobiDB-lite"/>
    </source>
</evidence>
<dbReference type="PANTHER" id="PTHR30509">
    <property type="entry name" value="P-HYDROXYBENZOIC ACID EFFLUX PUMP SUBUNIT-RELATED"/>
    <property type="match status" value="1"/>
</dbReference>
<feature type="transmembrane region" description="Helical" evidence="8">
    <location>
        <begin position="98"/>
        <end position="116"/>
    </location>
</feature>
<feature type="transmembrane region" description="Helical" evidence="8">
    <location>
        <begin position="70"/>
        <end position="92"/>
    </location>
</feature>
<proteinExistence type="inferred from homology"/>
<dbReference type="Proteomes" id="UP000307874">
    <property type="component" value="Unassembled WGS sequence"/>
</dbReference>
<feature type="domain" description="Integral membrane bound transporter" evidence="9">
    <location>
        <begin position="351"/>
        <end position="481"/>
    </location>
</feature>
<evidence type="ECO:0000313" key="11">
    <source>
        <dbReference type="Proteomes" id="UP000307874"/>
    </source>
</evidence>
<evidence type="ECO:0000256" key="5">
    <source>
        <dbReference type="ARBA" id="ARBA00023136"/>
    </source>
</evidence>
<dbReference type="OrthoDB" id="105720at2"/>
<dbReference type="RefSeq" id="WP_138746668.1">
    <property type="nucleotide sequence ID" value="NZ_VCLB01000001.1"/>
</dbReference>
<evidence type="ECO:0000256" key="8">
    <source>
        <dbReference type="SAM" id="Phobius"/>
    </source>
</evidence>
<sequence length="606" mass="64750">MATIAESALRRKSHRLVDDLRPFPGRLRLALSIGAICAISTVISMMYHFPEAAIGCYLVIFLMRANAAENVVTGVGIIVAVSLVVVLLIGIINLTINHPPAQIAAIVIASFIFLYLDSATKAGEQAGIVALVIAFVLTLLGNIPLGEIATRAVLYAWAMVFVPMAVMAVFNLLFGIPPQKLLRQTISERLELAADRLERPGAEHNLAFTDALGEGMAESDKRLLLTKLLNLVYGKDYEFLERGQAHSYRLLLAVSALPETADVETRSALAGFCREIAEAALAKKDLPAFDADAFDAEPAFGDVAAALDDLSQMAPLEKGAPVDDPAVSPDIFTNPVHLQFALKTTLAAVTCFFIYTAIDWQGIHTAMITCYVAALGTTGDTVHKLVLRITGCLIGAFFGLVAILFVIPQLESVGGLAFLIFGVVSLAAWVSTGNERISYGGVQIALAFLLTVLQGFGPSTDLSAAGDRIIGILLGNAVVYVIFTTIWPVSVGDEVRRRVGLATAKLKQLAGLDFDTRRASTALVASVQSDIGVIRNAVEMASYEPRSMRPSLEARGNYAARAQTLNDLSLALYFRPDPPPVPEPDPITSPADPADYSKTAHTGETT</sequence>
<feature type="transmembrane region" description="Helical" evidence="8">
    <location>
        <begin position="413"/>
        <end position="430"/>
    </location>
</feature>
<reference evidence="10 11" key="2">
    <citation type="submission" date="2019-06" db="EMBL/GenBank/DDBJ databases">
        <title>Martelella lutilitoris sp. nov., isolated from a tidal mudflat.</title>
        <authorList>
            <person name="Kim Y.-J."/>
        </authorList>
    </citation>
    <scope>NUCLEOTIDE SEQUENCE [LARGE SCALE GENOMIC DNA]</scope>
    <source>
        <strain evidence="10 11">GH2-6</strain>
    </source>
</reference>
<name>A0A5C4JW90_9HYPH</name>
<feature type="region of interest" description="Disordered" evidence="7">
    <location>
        <begin position="575"/>
        <end position="606"/>
    </location>
</feature>
<dbReference type="InterPro" id="IPR049453">
    <property type="entry name" value="Memb_transporter_dom"/>
</dbReference>
<dbReference type="Pfam" id="PF13515">
    <property type="entry name" value="FUSC_2"/>
    <property type="match status" value="1"/>
</dbReference>
<dbReference type="GO" id="GO:0005886">
    <property type="term" value="C:plasma membrane"/>
    <property type="evidence" value="ECO:0007669"/>
    <property type="project" value="UniProtKB-SubCell"/>
</dbReference>
<dbReference type="AlphaFoldDB" id="A0A5C4JW90"/>
<feature type="transmembrane region" description="Helical" evidence="8">
    <location>
        <begin position="437"/>
        <end position="457"/>
    </location>
</feature>
<dbReference type="EMBL" id="VCLB01000001">
    <property type="protein sequence ID" value="TNB49625.1"/>
    <property type="molecule type" value="Genomic_DNA"/>
</dbReference>
<comment type="caution">
    <text evidence="10">The sequence shown here is derived from an EMBL/GenBank/DDBJ whole genome shotgun (WGS) entry which is preliminary data.</text>
</comment>
<keyword evidence="4 8" id="KW-1133">Transmembrane helix</keyword>
<evidence type="ECO:0000259" key="9">
    <source>
        <dbReference type="Pfam" id="PF13515"/>
    </source>
</evidence>
<evidence type="ECO:0000256" key="1">
    <source>
        <dbReference type="ARBA" id="ARBA00004651"/>
    </source>
</evidence>
<feature type="transmembrane region" description="Helical" evidence="8">
    <location>
        <begin position="469"/>
        <end position="489"/>
    </location>
</feature>
<reference evidence="10 11" key="1">
    <citation type="submission" date="2019-05" db="EMBL/GenBank/DDBJ databases">
        <authorList>
            <person name="Lee S.D."/>
        </authorList>
    </citation>
    <scope>NUCLEOTIDE SEQUENCE [LARGE SCALE GENOMIC DNA]</scope>
    <source>
        <strain evidence="10 11">GH2-6</strain>
    </source>
</reference>
<evidence type="ECO:0000256" key="3">
    <source>
        <dbReference type="ARBA" id="ARBA00022692"/>
    </source>
</evidence>
<organism evidence="10 11">
    <name type="scientific">Martelella lutilitoris</name>
    <dbReference type="NCBI Taxonomy" id="2583532"/>
    <lineage>
        <taxon>Bacteria</taxon>
        <taxon>Pseudomonadati</taxon>
        <taxon>Pseudomonadota</taxon>
        <taxon>Alphaproteobacteria</taxon>
        <taxon>Hyphomicrobiales</taxon>
        <taxon>Aurantimonadaceae</taxon>
        <taxon>Martelella</taxon>
    </lineage>
</organism>
<keyword evidence="5 8" id="KW-0472">Membrane</keyword>
<protein>
    <submittedName>
        <fullName evidence="10">FUSC family protein</fullName>
    </submittedName>
</protein>
<evidence type="ECO:0000313" key="10">
    <source>
        <dbReference type="EMBL" id="TNB49625.1"/>
    </source>
</evidence>
<gene>
    <name evidence="10" type="ORF">FF124_01305</name>
</gene>
<evidence type="ECO:0000256" key="2">
    <source>
        <dbReference type="ARBA" id="ARBA00022475"/>
    </source>
</evidence>
<accession>A0A5C4JW90</accession>